<evidence type="ECO:0000259" key="5">
    <source>
        <dbReference type="Pfam" id="PF00125"/>
    </source>
</evidence>
<organism evidence="6 7">
    <name type="scientific">Vairimorpha necatrix</name>
    <dbReference type="NCBI Taxonomy" id="6039"/>
    <lineage>
        <taxon>Eukaryota</taxon>
        <taxon>Fungi</taxon>
        <taxon>Fungi incertae sedis</taxon>
        <taxon>Microsporidia</taxon>
        <taxon>Nosematidae</taxon>
        <taxon>Vairimorpha</taxon>
    </lineage>
</organism>
<comment type="similarity">
    <text evidence="2">Belongs to the histone H3 family.</text>
</comment>
<dbReference type="Proteomes" id="UP001334084">
    <property type="component" value="Chromosome 1"/>
</dbReference>
<dbReference type="Pfam" id="PF00125">
    <property type="entry name" value="Histone"/>
    <property type="match status" value="1"/>
</dbReference>
<dbReference type="AlphaFoldDB" id="A0AAX4J864"/>
<gene>
    <name evidence="6" type="ORF">VNE69_01062</name>
</gene>
<evidence type="ECO:0000256" key="2">
    <source>
        <dbReference type="ARBA" id="ARBA00010343"/>
    </source>
</evidence>
<keyword evidence="7" id="KW-1185">Reference proteome</keyword>
<dbReference type="GO" id="GO:0003677">
    <property type="term" value="F:DNA binding"/>
    <property type="evidence" value="ECO:0007669"/>
    <property type="project" value="InterPro"/>
</dbReference>
<dbReference type="InterPro" id="IPR000164">
    <property type="entry name" value="Histone_H3/CENP-A"/>
</dbReference>
<dbReference type="PANTHER" id="PTHR11426">
    <property type="entry name" value="HISTONE H3"/>
    <property type="match status" value="1"/>
</dbReference>
<evidence type="ECO:0000256" key="4">
    <source>
        <dbReference type="ARBA" id="ARBA00023269"/>
    </source>
</evidence>
<dbReference type="SUPFAM" id="SSF47113">
    <property type="entry name" value="Histone-fold"/>
    <property type="match status" value="1"/>
</dbReference>
<keyword evidence="3" id="KW-0158">Chromosome</keyword>
<evidence type="ECO:0000313" key="7">
    <source>
        <dbReference type="Proteomes" id="UP001334084"/>
    </source>
</evidence>
<dbReference type="InterPro" id="IPR007125">
    <property type="entry name" value="H2A/H2B/H3"/>
</dbReference>
<dbReference type="InterPro" id="IPR009072">
    <property type="entry name" value="Histone-fold"/>
</dbReference>
<evidence type="ECO:0000313" key="6">
    <source>
        <dbReference type="EMBL" id="WUR02121.1"/>
    </source>
</evidence>
<protein>
    <submittedName>
        <fullName evidence="6">Histone 3</fullName>
    </submittedName>
</protein>
<dbReference type="RefSeq" id="XP_065328266.1">
    <property type="nucleotide sequence ID" value="XM_065472194.1"/>
</dbReference>
<dbReference type="GeneID" id="90539927"/>
<name>A0AAX4J864_9MICR</name>
<dbReference type="EMBL" id="CP142726">
    <property type="protein sequence ID" value="WUR02121.1"/>
    <property type="molecule type" value="Genomic_DNA"/>
</dbReference>
<feature type="domain" description="Core Histone H2A/H2B/H3" evidence="5">
    <location>
        <begin position="49"/>
        <end position="126"/>
    </location>
</feature>
<proteinExistence type="inferred from homology"/>
<comment type="subcellular location">
    <subcellularLocation>
        <location evidence="1">Chromosome</location>
    </subcellularLocation>
</comment>
<reference evidence="6" key="1">
    <citation type="journal article" date="2024" name="BMC Genomics">
        <title>Functional annotation of a divergent genome using sequence and structure-based similarity.</title>
        <authorList>
            <person name="Svedberg D."/>
            <person name="Winiger R.R."/>
            <person name="Berg A."/>
            <person name="Sharma H."/>
            <person name="Tellgren-Roth C."/>
            <person name="Debrunner-Vossbrinck B.A."/>
            <person name="Vossbrinck C.R."/>
            <person name="Barandun J."/>
        </authorList>
    </citation>
    <scope>NUCLEOTIDE SEQUENCE</scope>
    <source>
        <strain evidence="6">Illinois isolate</strain>
    </source>
</reference>
<evidence type="ECO:0000256" key="3">
    <source>
        <dbReference type="ARBA" id="ARBA00022454"/>
    </source>
</evidence>
<keyword evidence="4" id="KW-0238">DNA-binding</keyword>
<dbReference type="KEGG" id="vnx:VNE69_01062"/>
<accession>A0AAX4J864</accession>
<sequence>MAITRVYTSIAEDKSQKRSHTKSRLCFFGMKNTLITHSRTKKKMSRPTSTVLKKIRFYQKSITFLCSRLPFDRMMRNISEDIAKSTYSRAPRFTSQSFIILQDVYETHRTSTSETSCLVCKHAKKCLYCPTI</sequence>
<dbReference type="GO" id="GO:0000786">
    <property type="term" value="C:nucleosome"/>
    <property type="evidence" value="ECO:0007669"/>
    <property type="project" value="UniProtKB-KW"/>
</dbReference>
<dbReference type="GO" id="GO:0030527">
    <property type="term" value="F:structural constituent of chromatin"/>
    <property type="evidence" value="ECO:0007669"/>
    <property type="project" value="InterPro"/>
</dbReference>
<dbReference type="GO" id="GO:0046982">
    <property type="term" value="F:protein heterodimerization activity"/>
    <property type="evidence" value="ECO:0007669"/>
    <property type="project" value="InterPro"/>
</dbReference>
<keyword evidence="4" id="KW-0544">Nucleosome core</keyword>
<evidence type="ECO:0000256" key="1">
    <source>
        <dbReference type="ARBA" id="ARBA00004286"/>
    </source>
</evidence>
<dbReference type="Gene3D" id="1.10.20.10">
    <property type="entry name" value="Histone, subunit A"/>
    <property type="match status" value="1"/>
</dbReference>